<keyword evidence="2" id="KW-1185">Reference proteome</keyword>
<organism evidence="1 2">
    <name type="scientific">Trifolium medium</name>
    <dbReference type="NCBI Taxonomy" id="97028"/>
    <lineage>
        <taxon>Eukaryota</taxon>
        <taxon>Viridiplantae</taxon>
        <taxon>Streptophyta</taxon>
        <taxon>Embryophyta</taxon>
        <taxon>Tracheophyta</taxon>
        <taxon>Spermatophyta</taxon>
        <taxon>Magnoliopsida</taxon>
        <taxon>eudicotyledons</taxon>
        <taxon>Gunneridae</taxon>
        <taxon>Pentapetalae</taxon>
        <taxon>rosids</taxon>
        <taxon>fabids</taxon>
        <taxon>Fabales</taxon>
        <taxon>Fabaceae</taxon>
        <taxon>Papilionoideae</taxon>
        <taxon>50 kb inversion clade</taxon>
        <taxon>NPAAA clade</taxon>
        <taxon>Hologalegina</taxon>
        <taxon>IRL clade</taxon>
        <taxon>Trifolieae</taxon>
        <taxon>Trifolium</taxon>
    </lineage>
</organism>
<reference evidence="1 2" key="1">
    <citation type="journal article" date="2018" name="Front. Plant Sci.">
        <title>Red Clover (Trifolium pratense) and Zigzag Clover (T. medium) - A Picture of Genomic Similarities and Differences.</title>
        <authorList>
            <person name="Dluhosova J."/>
            <person name="Istvanek J."/>
            <person name="Nedelnik J."/>
            <person name="Repkova J."/>
        </authorList>
    </citation>
    <scope>NUCLEOTIDE SEQUENCE [LARGE SCALE GENOMIC DNA]</scope>
    <source>
        <strain evidence="2">cv. 10/8</strain>
        <tissue evidence="1">Leaf</tissue>
    </source>
</reference>
<sequence length="52" mass="6098">RGVTRCTPERWYRVRVKNESTLSRRGSLSLMASIPITLWRRSFNDAAFLVKD</sequence>
<evidence type="ECO:0000313" key="1">
    <source>
        <dbReference type="EMBL" id="MCI63915.1"/>
    </source>
</evidence>
<dbReference type="Proteomes" id="UP000265520">
    <property type="component" value="Unassembled WGS sequence"/>
</dbReference>
<accession>A0A392TVR9</accession>
<dbReference type="EMBL" id="LXQA010645863">
    <property type="protein sequence ID" value="MCI63915.1"/>
    <property type="molecule type" value="Genomic_DNA"/>
</dbReference>
<feature type="non-terminal residue" evidence="1">
    <location>
        <position position="1"/>
    </location>
</feature>
<protein>
    <submittedName>
        <fullName evidence="1">Uncharacterized protein</fullName>
    </submittedName>
</protein>
<name>A0A392TVR9_9FABA</name>
<evidence type="ECO:0000313" key="2">
    <source>
        <dbReference type="Proteomes" id="UP000265520"/>
    </source>
</evidence>
<proteinExistence type="predicted"/>
<comment type="caution">
    <text evidence="1">The sequence shown here is derived from an EMBL/GenBank/DDBJ whole genome shotgun (WGS) entry which is preliminary data.</text>
</comment>
<dbReference type="AlphaFoldDB" id="A0A392TVR9"/>